<dbReference type="Gene3D" id="1.10.150.670">
    <property type="entry name" value="Crossover junction endonuclease EME1, DNA-binding domain"/>
    <property type="match status" value="1"/>
</dbReference>
<evidence type="ECO:0000256" key="1">
    <source>
        <dbReference type="ARBA" id="ARBA00001946"/>
    </source>
</evidence>
<dbReference type="InParanoid" id="D8TZ35"/>
<proteinExistence type="predicted"/>
<feature type="compositionally biased region" description="Basic and acidic residues" evidence="13">
    <location>
        <begin position="64"/>
        <end position="76"/>
    </location>
</feature>
<evidence type="ECO:0000256" key="13">
    <source>
        <dbReference type="SAM" id="MobiDB-lite"/>
    </source>
</evidence>
<keyword evidence="6" id="KW-0227">DNA damage</keyword>
<name>D8TZ35_VOLCA</name>
<keyword evidence="15" id="KW-1185">Reference proteome</keyword>
<dbReference type="InterPro" id="IPR033310">
    <property type="entry name" value="Mms4/EME1/EME2"/>
</dbReference>
<keyword evidence="7" id="KW-0378">Hydrolase</keyword>
<evidence type="ECO:0000256" key="3">
    <source>
        <dbReference type="ARBA" id="ARBA00022722"/>
    </source>
</evidence>
<keyword evidence="5" id="KW-0255">Endonuclease</keyword>
<evidence type="ECO:0000256" key="10">
    <source>
        <dbReference type="ARBA" id="ARBA00023204"/>
    </source>
</evidence>
<evidence type="ECO:0000256" key="5">
    <source>
        <dbReference type="ARBA" id="ARBA00022759"/>
    </source>
</evidence>
<comment type="subcellular location">
    <subcellularLocation>
        <location evidence="2">Nucleus</location>
    </subcellularLocation>
</comment>
<keyword evidence="9" id="KW-0233">DNA recombination</keyword>
<keyword evidence="4" id="KW-0479">Metal-binding</keyword>
<dbReference type="PANTHER" id="PTHR21077:SF5">
    <property type="entry name" value="CROSSOVER JUNCTION ENDONUCLEASE MMS4"/>
    <property type="match status" value="1"/>
</dbReference>
<organism evidence="15">
    <name type="scientific">Volvox carteri f. nagariensis</name>
    <dbReference type="NCBI Taxonomy" id="3068"/>
    <lineage>
        <taxon>Eukaryota</taxon>
        <taxon>Viridiplantae</taxon>
        <taxon>Chlorophyta</taxon>
        <taxon>core chlorophytes</taxon>
        <taxon>Chlorophyceae</taxon>
        <taxon>CS clade</taxon>
        <taxon>Chlamydomonadales</taxon>
        <taxon>Volvocaceae</taxon>
        <taxon>Volvox</taxon>
    </lineage>
</organism>
<evidence type="ECO:0000256" key="2">
    <source>
        <dbReference type="ARBA" id="ARBA00004123"/>
    </source>
</evidence>
<dbReference type="InterPro" id="IPR042530">
    <property type="entry name" value="EME1/EME2_C"/>
</dbReference>
<dbReference type="GO" id="GO:0005634">
    <property type="term" value="C:nucleus"/>
    <property type="evidence" value="ECO:0007669"/>
    <property type="project" value="UniProtKB-SubCell"/>
</dbReference>
<dbReference type="OrthoDB" id="546666at2759"/>
<dbReference type="EMBL" id="GL378346">
    <property type="protein sequence ID" value="EFJ47111.1"/>
    <property type="molecule type" value="Genomic_DNA"/>
</dbReference>
<gene>
    <name evidence="14" type="ORF">VOLCADRAFT_105185</name>
</gene>
<reference evidence="14 15" key="1">
    <citation type="journal article" date="2010" name="Science">
        <title>Genomic analysis of organismal complexity in the multicellular green alga Volvox carteri.</title>
        <authorList>
            <person name="Prochnik S.E."/>
            <person name="Umen J."/>
            <person name="Nedelcu A.M."/>
            <person name="Hallmann A."/>
            <person name="Miller S.M."/>
            <person name="Nishii I."/>
            <person name="Ferris P."/>
            <person name="Kuo A."/>
            <person name="Mitros T."/>
            <person name="Fritz-Laylin L.K."/>
            <person name="Hellsten U."/>
            <person name="Chapman J."/>
            <person name="Simakov O."/>
            <person name="Rensing S.A."/>
            <person name="Terry A."/>
            <person name="Pangilinan J."/>
            <person name="Kapitonov V."/>
            <person name="Jurka J."/>
            <person name="Salamov A."/>
            <person name="Shapiro H."/>
            <person name="Schmutz J."/>
            <person name="Grimwood J."/>
            <person name="Lindquist E."/>
            <person name="Lucas S."/>
            <person name="Grigoriev I.V."/>
            <person name="Schmitt R."/>
            <person name="Kirk D."/>
            <person name="Rokhsar D.S."/>
        </authorList>
    </citation>
    <scope>NUCLEOTIDE SEQUENCE [LARGE SCALE GENOMIC DNA]</scope>
    <source>
        <strain evidence="15">f. Nagariensis / Eve</strain>
    </source>
</reference>
<accession>D8TZ35</accession>
<dbReference type="GO" id="GO:0031297">
    <property type="term" value="P:replication fork processing"/>
    <property type="evidence" value="ECO:0007669"/>
    <property type="project" value="TreeGrafter"/>
</dbReference>
<evidence type="ECO:0000256" key="11">
    <source>
        <dbReference type="ARBA" id="ARBA00023242"/>
    </source>
</evidence>
<feature type="compositionally biased region" description="Acidic residues" evidence="13">
    <location>
        <begin position="100"/>
        <end position="109"/>
    </location>
</feature>
<dbReference type="Proteomes" id="UP000001058">
    <property type="component" value="Unassembled WGS sequence"/>
</dbReference>
<evidence type="ECO:0000256" key="7">
    <source>
        <dbReference type="ARBA" id="ARBA00022801"/>
    </source>
</evidence>
<dbReference type="KEGG" id="vcn:VOLCADRAFT_105185"/>
<keyword evidence="12" id="KW-0469">Meiosis</keyword>
<evidence type="ECO:0000256" key="12">
    <source>
        <dbReference type="ARBA" id="ARBA00023254"/>
    </source>
</evidence>
<keyword evidence="3" id="KW-0540">Nuclease</keyword>
<feature type="compositionally biased region" description="Polar residues" evidence="13">
    <location>
        <begin position="21"/>
        <end position="34"/>
    </location>
</feature>
<feature type="compositionally biased region" description="Gly residues" evidence="13">
    <location>
        <begin position="130"/>
        <end position="146"/>
    </location>
</feature>
<keyword evidence="8" id="KW-0460">Magnesium</keyword>
<dbReference type="GO" id="GO:0048476">
    <property type="term" value="C:Holliday junction resolvase complex"/>
    <property type="evidence" value="ECO:0007669"/>
    <property type="project" value="InterPro"/>
</dbReference>
<evidence type="ECO:0008006" key="16">
    <source>
        <dbReference type="Google" id="ProtNLM"/>
    </source>
</evidence>
<evidence type="ECO:0000256" key="6">
    <source>
        <dbReference type="ARBA" id="ARBA00022763"/>
    </source>
</evidence>
<evidence type="ECO:0000313" key="14">
    <source>
        <dbReference type="EMBL" id="EFJ47111.1"/>
    </source>
</evidence>
<evidence type="ECO:0000256" key="4">
    <source>
        <dbReference type="ARBA" id="ARBA00022723"/>
    </source>
</evidence>
<dbReference type="GeneID" id="9615840"/>
<feature type="region of interest" description="Disordered" evidence="13">
    <location>
        <begin position="1"/>
        <end position="257"/>
    </location>
</feature>
<keyword evidence="10" id="KW-0234">DNA repair</keyword>
<dbReference type="GO" id="GO:0000712">
    <property type="term" value="P:resolution of meiotic recombination intermediates"/>
    <property type="evidence" value="ECO:0007669"/>
    <property type="project" value="TreeGrafter"/>
</dbReference>
<dbReference type="GO" id="GO:0006302">
    <property type="term" value="P:double-strand break repair"/>
    <property type="evidence" value="ECO:0007669"/>
    <property type="project" value="TreeGrafter"/>
</dbReference>
<dbReference type="GO" id="GO:0046872">
    <property type="term" value="F:metal ion binding"/>
    <property type="evidence" value="ECO:0007669"/>
    <property type="project" value="UniProtKB-KW"/>
</dbReference>
<dbReference type="GO" id="GO:0031573">
    <property type="term" value="P:mitotic intra-S DNA damage checkpoint signaling"/>
    <property type="evidence" value="ECO:0007669"/>
    <property type="project" value="TreeGrafter"/>
</dbReference>
<dbReference type="AlphaFoldDB" id="D8TZ35"/>
<evidence type="ECO:0000256" key="9">
    <source>
        <dbReference type="ARBA" id="ARBA00023172"/>
    </source>
</evidence>
<keyword evidence="11" id="KW-0539">Nucleus</keyword>
<feature type="compositionally biased region" description="Basic and acidic residues" evidence="13">
    <location>
        <begin position="191"/>
        <end position="255"/>
    </location>
</feature>
<protein>
    <recommendedName>
        <fullName evidence="16">ERCC4 domain-containing protein</fullName>
    </recommendedName>
</protein>
<dbReference type="GO" id="GO:0008821">
    <property type="term" value="F:crossover junction DNA endonuclease activity"/>
    <property type="evidence" value="ECO:0007669"/>
    <property type="project" value="TreeGrafter"/>
</dbReference>
<sequence>MIDLTLSSDEEAPPKRHEALQATQPQHNCGSPNLPSAAEAVAAPSGHAHATFPPFGESGARGHAATDLDQDHELEPTQRINPSGPDGTDDLLHFLTGFNDNDDGSDDADGAGSGGADANPGRRDQHADGNPGGCGAPGTSGRGANGANGRRPCGRRKKEEIEEDGGPSCDSEAAAAAAAPKKRRGGGGKRLTAEEREERDRAKAAEKAAKAAERARIREEKAAAKEAEKERKASEKDEQKRAKAAEKESAKEQKEAGNCSAEWGGFGALKVTMVGRYMRLLISNTLAATPLGYKIVDMIPVVRGNKKDETFPHEVHKDMPLAARGYKYCMWGMRLPAASAARLQAAEGCALEASGLPEPSGRDSPLMLFPALLLVLTGDELLLRLEADPAAPLGTLYNDVVRAHPFASPVVYVVGLEEAMRRRERANRSFNRMAVEDLLFDVAVGMPAVRLQYDCPEGDLTRAANDILNLGYTLSQQPKKRLEAYLDTFGSRTTVPLRAVKEVLAQQGGTAQLTLCEALSQLVAPQRAAAVAAEYPSLAALIEALKARPEGRSREALLAKCRIPGVVAAKGRQQVAGPAAAARLARFLLMQNGREEWKETEE</sequence>
<evidence type="ECO:0000313" key="15">
    <source>
        <dbReference type="Proteomes" id="UP000001058"/>
    </source>
</evidence>
<comment type="cofactor">
    <cofactor evidence="1">
        <name>Mg(2+)</name>
        <dbReference type="ChEBI" id="CHEBI:18420"/>
    </cofactor>
</comment>
<evidence type="ECO:0000256" key="8">
    <source>
        <dbReference type="ARBA" id="ARBA00022842"/>
    </source>
</evidence>
<dbReference type="PANTHER" id="PTHR21077">
    <property type="entry name" value="EME1 PROTEIN"/>
    <property type="match status" value="1"/>
</dbReference>
<dbReference type="RefSeq" id="XP_002951660.1">
    <property type="nucleotide sequence ID" value="XM_002951614.1"/>
</dbReference>